<dbReference type="Pfam" id="PF03446">
    <property type="entry name" value="NAD_binding_2"/>
    <property type="match status" value="1"/>
</dbReference>
<dbReference type="Pfam" id="PF07005">
    <property type="entry name" value="SBD_N"/>
    <property type="match status" value="1"/>
</dbReference>
<dbReference type="InterPro" id="IPR037051">
    <property type="entry name" value="4-carb_acid_sugar_kinase_N_sf"/>
</dbReference>
<dbReference type="GO" id="GO:0016301">
    <property type="term" value="F:kinase activity"/>
    <property type="evidence" value="ECO:0007669"/>
    <property type="project" value="UniProtKB-KW"/>
</dbReference>
<dbReference type="Pfam" id="PF17042">
    <property type="entry name" value="NBD_C"/>
    <property type="match status" value="1"/>
</dbReference>
<dbReference type="InterPro" id="IPR002204">
    <property type="entry name" value="3-OH-isobutyrate_DH-rel_CS"/>
</dbReference>
<dbReference type="EMBL" id="JAPZBT010000001">
    <property type="protein sequence ID" value="KAJ5384573.1"/>
    <property type="molecule type" value="Genomic_DNA"/>
</dbReference>
<feature type="domain" description="Four-carbon acid sugar kinase nucleotide binding" evidence="10">
    <location>
        <begin position="779"/>
        <end position="975"/>
    </location>
</feature>
<dbReference type="Gene3D" id="3.40.50.720">
    <property type="entry name" value="NAD(P)-binding Rossmann-like Domain"/>
    <property type="match status" value="1"/>
</dbReference>
<dbReference type="InterPro" id="IPR006115">
    <property type="entry name" value="6PGDH_NADP-bd"/>
</dbReference>
<feature type="non-terminal residue" evidence="11">
    <location>
        <position position="1"/>
    </location>
</feature>
<feature type="domain" description="3-hydroxyisobutyrate dehydrogenase-like NAD-binding" evidence="9">
    <location>
        <begin position="349"/>
        <end position="462"/>
    </location>
</feature>
<keyword evidence="6" id="KW-0119">Carbohydrate metabolism</keyword>
<name>A0A9W9STU5_9EURO</name>
<dbReference type="OrthoDB" id="48988at2759"/>
<keyword evidence="3" id="KW-0547">Nucleotide-binding</keyword>
<dbReference type="SUPFAM" id="SSF48179">
    <property type="entry name" value="6-phosphogluconate dehydrogenase C-terminal domain-like"/>
    <property type="match status" value="2"/>
</dbReference>
<sequence>WISHALTVLSTNPPIRHQPASNIQMKVLMRMSSKPKVAFIGLGAMGMGMAVHLLEDGFAVTGFDVNPMALEKLLAMGGAAAESPKECVQDASFVICMVANSTQTEYAFFADSTGAVFGLTQNAIVILCSTVAPGFPVEISSRIHQEFQRPDIQLLDCPVSGGTTRAAQGMLTILSSGPTGGLNTAQPILRSMSENLYEIEGGLGAANKVKLVNQHLAGVHIAVSAEAMGLAATLGVNTKELYENVLKGPACSWMFENRVPHMLSNDWTPHSAISIFVKDMRIVTSEGLLQDFPLYIASATERLYQCAARMGYEKDDDASIVRIFVAQTPSLVSEAAHSQSSDNVRASELICQLLETVHTLAAVEALALGEKLGISTNTLTSIISNAAGASESFKIVASRILAGDLSSGYTITQTRNKLKEVMTLAQMHNYPLQLTATTFQLLQQAVTYGLGEEGQAALVKLWTTSNLSADPLHITEYDPIPLSELSSKLPNLEHNAEKLLHGIQDHLRAEQDFKLVVLDDDPTGTQTCHDINVLTMWDVDLLASEFQSESGGFFILTNSRALPPSEARMLISEILRNVSRAADMTGKKFEVVLRGDSTLRGHFLEEVESHIDTVGSPDAWILAPFFGPGVRYTIDDVQYVGDRDTLVPAAKTPFAKDRTFGYRSSNLRQWVREKAGSRFSSKDILSVTLEDIRLGGVSAIERKLLLVPKGGILIVNAIQAEDMLMFSLALLEVRKKHRLRFAYRTGASFVSSRLGIPQKSVILPRQIPAFNPMRRTGGLIIAGSYVPKSTNQVQSLIQRSGGNLTTLTVEVPALLIELQKYPDIPTMLRHSPVLQDIVTRASGDLQGGKDVLVMTSRDLVTLDSVNSWAPNTSKRITNLDINNLAANALVHIVRNLGVCPRYVLAKGGVTSSDAATAGIAMKRARVLGQAAPGVPVWWCQSEEDLKSQDQGGRKVKWTELPLIIFPGNVGDEDSLADVVEQWTLR</sequence>
<dbReference type="Gene3D" id="1.10.1040.10">
    <property type="entry name" value="N-(1-d-carboxylethyl)-l-norvaline Dehydrogenase, domain 2"/>
    <property type="match status" value="2"/>
</dbReference>
<keyword evidence="4" id="KW-0418">Kinase</keyword>
<organism evidence="11 12">
    <name type="scientific">Penicillium concentricum</name>
    <dbReference type="NCBI Taxonomy" id="293559"/>
    <lineage>
        <taxon>Eukaryota</taxon>
        <taxon>Fungi</taxon>
        <taxon>Dikarya</taxon>
        <taxon>Ascomycota</taxon>
        <taxon>Pezizomycotina</taxon>
        <taxon>Eurotiomycetes</taxon>
        <taxon>Eurotiomycetidae</taxon>
        <taxon>Eurotiales</taxon>
        <taxon>Aspergillaceae</taxon>
        <taxon>Penicillium</taxon>
    </lineage>
</organism>
<keyword evidence="12" id="KW-1185">Reference proteome</keyword>
<keyword evidence="2" id="KW-0808">Transferase</keyword>
<evidence type="ECO:0000256" key="2">
    <source>
        <dbReference type="ARBA" id="ARBA00022679"/>
    </source>
</evidence>
<reference evidence="11" key="1">
    <citation type="submission" date="2022-12" db="EMBL/GenBank/DDBJ databases">
        <authorList>
            <person name="Petersen C."/>
        </authorList>
    </citation>
    <scope>NUCLEOTIDE SEQUENCE</scope>
    <source>
        <strain evidence="11">IBT 3081</strain>
    </source>
</reference>
<dbReference type="GO" id="GO:0016491">
    <property type="term" value="F:oxidoreductase activity"/>
    <property type="evidence" value="ECO:0007669"/>
    <property type="project" value="InterPro"/>
</dbReference>
<keyword evidence="5" id="KW-0067">ATP-binding</keyword>
<feature type="domain" description="6-phosphogluconate dehydrogenase NADP-binding" evidence="7">
    <location>
        <begin position="36"/>
        <end position="197"/>
    </location>
</feature>
<dbReference type="Pfam" id="PF14833">
    <property type="entry name" value="NAD_binding_11"/>
    <property type="match status" value="2"/>
</dbReference>
<feature type="domain" description="Four-carbon acid sugar kinase N-terminal" evidence="8">
    <location>
        <begin position="515"/>
        <end position="752"/>
    </location>
</feature>
<dbReference type="Gene3D" id="3.40.980.20">
    <property type="entry name" value="Four-carbon acid sugar kinase, nucleotide binding domain"/>
    <property type="match status" value="1"/>
</dbReference>
<dbReference type="GeneID" id="81459397"/>
<evidence type="ECO:0000256" key="5">
    <source>
        <dbReference type="ARBA" id="ARBA00022840"/>
    </source>
</evidence>
<dbReference type="GO" id="GO:0005524">
    <property type="term" value="F:ATP binding"/>
    <property type="evidence" value="ECO:0007669"/>
    <property type="project" value="UniProtKB-KW"/>
</dbReference>
<evidence type="ECO:0000259" key="10">
    <source>
        <dbReference type="Pfam" id="PF17042"/>
    </source>
</evidence>
<dbReference type="GO" id="GO:0051287">
    <property type="term" value="F:NAD binding"/>
    <property type="evidence" value="ECO:0007669"/>
    <property type="project" value="InterPro"/>
</dbReference>
<evidence type="ECO:0000313" key="12">
    <source>
        <dbReference type="Proteomes" id="UP001147752"/>
    </source>
</evidence>
<dbReference type="PANTHER" id="PTHR43060:SF17">
    <property type="entry name" value="L-THREONATE DEHYDROGENASE"/>
    <property type="match status" value="1"/>
</dbReference>
<evidence type="ECO:0000256" key="6">
    <source>
        <dbReference type="ARBA" id="ARBA00023277"/>
    </source>
</evidence>
<protein>
    <submittedName>
        <fullName evidence="11">Uncharacterized protein</fullName>
    </submittedName>
</protein>
<dbReference type="AlphaFoldDB" id="A0A9W9STU5"/>
<dbReference type="Proteomes" id="UP001147752">
    <property type="component" value="Unassembled WGS sequence"/>
</dbReference>
<evidence type="ECO:0000259" key="8">
    <source>
        <dbReference type="Pfam" id="PF07005"/>
    </source>
</evidence>
<reference evidence="11" key="2">
    <citation type="journal article" date="2023" name="IMA Fungus">
        <title>Comparative genomic study of the Penicillium genus elucidates a diverse pangenome and 15 lateral gene transfer events.</title>
        <authorList>
            <person name="Petersen C."/>
            <person name="Sorensen T."/>
            <person name="Nielsen M.R."/>
            <person name="Sondergaard T.E."/>
            <person name="Sorensen J.L."/>
            <person name="Fitzpatrick D.A."/>
            <person name="Frisvad J.C."/>
            <person name="Nielsen K.L."/>
        </authorList>
    </citation>
    <scope>NUCLEOTIDE SEQUENCE</scope>
    <source>
        <strain evidence="11">IBT 3081</strain>
    </source>
</reference>
<dbReference type="InterPro" id="IPR031475">
    <property type="entry name" value="NBD_C"/>
</dbReference>
<dbReference type="InterPro" id="IPR036291">
    <property type="entry name" value="NAD(P)-bd_dom_sf"/>
</dbReference>
<dbReference type="PANTHER" id="PTHR43060">
    <property type="entry name" value="3-HYDROXYISOBUTYRATE DEHYDROGENASE-LIKE 1, MITOCHONDRIAL-RELATED"/>
    <property type="match status" value="1"/>
</dbReference>
<dbReference type="InterPro" id="IPR013328">
    <property type="entry name" value="6PGD_dom2"/>
</dbReference>
<comment type="caution">
    <text evidence="11">The sequence shown here is derived from an EMBL/GenBank/DDBJ whole genome shotgun (WGS) entry which is preliminary data.</text>
</comment>
<dbReference type="RefSeq" id="XP_056584349.1">
    <property type="nucleotide sequence ID" value="XM_056720214.1"/>
</dbReference>
<dbReference type="PROSITE" id="PS00895">
    <property type="entry name" value="3_HYDROXYISOBUT_DH"/>
    <property type="match status" value="1"/>
</dbReference>
<dbReference type="InterPro" id="IPR042213">
    <property type="entry name" value="NBD_C_sf"/>
</dbReference>
<feature type="domain" description="3-hydroxyisobutyrate dehydrogenase-like NAD-binding" evidence="9">
    <location>
        <begin position="204"/>
        <end position="323"/>
    </location>
</feature>
<comment type="similarity">
    <text evidence="1">Belongs to the four-carbon acid sugar kinase family.</text>
</comment>
<accession>A0A9W9STU5</accession>
<evidence type="ECO:0000313" key="11">
    <source>
        <dbReference type="EMBL" id="KAJ5384573.1"/>
    </source>
</evidence>
<dbReference type="InterPro" id="IPR010737">
    <property type="entry name" value="4-carb_acid_sugar_kinase_N"/>
</dbReference>
<dbReference type="SUPFAM" id="SSF51735">
    <property type="entry name" value="NAD(P)-binding Rossmann-fold domains"/>
    <property type="match status" value="1"/>
</dbReference>
<gene>
    <name evidence="11" type="ORF">N7517_002484</name>
</gene>
<dbReference type="InterPro" id="IPR008927">
    <property type="entry name" value="6-PGluconate_DH-like_C_sf"/>
</dbReference>
<evidence type="ECO:0000259" key="9">
    <source>
        <dbReference type="Pfam" id="PF14833"/>
    </source>
</evidence>
<evidence type="ECO:0000256" key="4">
    <source>
        <dbReference type="ARBA" id="ARBA00022777"/>
    </source>
</evidence>
<evidence type="ECO:0000256" key="1">
    <source>
        <dbReference type="ARBA" id="ARBA00005715"/>
    </source>
</evidence>
<dbReference type="InterPro" id="IPR029154">
    <property type="entry name" value="HIBADH-like_NADP-bd"/>
</dbReference>
<evidence type="ECO:0000256" key="3">
    <source>
        <dbReference type="ARBA" id="ARBA00022741"/>
    </source>
</evidence>
<dbReference type="GO" id="GO:0050661">
    <property type="term" value="F:NADP binding"/>
    <property type="evidence" value="ECO:0007669"/>
    <property type="project" value="InterPro"/>
</dbReference>
<dbReference type="SUPFAM" id="SSF142764">
    <property type="entry name" value="YgbK-like"/>
    <property type="match status" value="1"/>
</dbReference>
<evidence type="ECO:0000259" key="7">
    <source>
        <dbReference type="Pfam" id="PF03446"/>
    </source>
</evidence>
<proteinExistence type="inferred from homology"/>
<dbReference type="Gene3D" id="3.40.50.10840">
    <property type="entry name" value="Putative sugar-binding, N-terminal domain"/>
    <property type="match status" value="1"/>
</dbReference>